<name>A0A9P6HP09_9AGAM</name>
<evidence type="ECO:0000256" key="1">
    <source>
        <dbReference type="SAM" id="Phobius"/>
    </source>
</evidence>
<organism evidence="2 3">
    <name type="scientific">Thelephora terrestris</name>
    <dbReference type="NCBI Taxonomy" id="56493"/>
    <lineage>
        <taxon>Eukaryota</taxon>
        <taxon>Fungi</taxon>
        <taxon>Dikarya</taxon>
        <taxon>Basidiomycota</taxon>
        <taxon>Agaricomycotina</taxon>
        <taxon>Agaricomycetes</taxon>
        <taxon>Thelephorales</taxon>
        <taxon>Thelephoraceae</taxon>
        <taxon>Thelephora</taxon>
    </lineage>
</organism>
<keyword evidence="3" id="KW-1185">Reference proteome</keyword>
<keyword evidence="1" id="KW-1133">Transmembrane helix</keyword>
<evidence type="ECO:0000313" key="2">
    <source>
        <dbReference type="EMBL" id="KAF9791082.1"/>
    </source>
</evidence>
<accession>A0A9P6HP09</accession>
<protein>
    <submittedName>
        <fullName evidence="2">Uncharacterized protein</fullName>
    </submittedName>
</protein>
<sequence>MNARRPVISFRWYRLDVGFEGGFKFWNLDSQTTQTGFVRLYPSTRTLTFVSLSTMSAVILLVLLC</sequence>
<keyword evidence="1" id="KW-0472">Membrane</keyword>
<reference evidence="2" key="1">
    <citation type="journal article" date="2020" name="Nat. Commun.">
        <title>Large-scale genome sequencing of mycorrhizal fungi provides insights into the early evolution of symbiotic traits.</title>
        <authorList>
            <person name="Miyauchi S."/>
            <person name="Kiss E."/>
            <person name="Kuo A."/>
            <person name="Drula E."/>
            <person name="Kohler A."/>
            <person name="Sanchez-Garcia M."/>
            <person name="Morin E."/>
            <person name="Andreopoulos B."/>
            <person name="Barry K.W."/>
            <person name="Bonito G."/>
            <person name="Buee M."/>
            <person name="Carver A."/>
            <person name="Chen C."/>
            <person name="Cichocki N."/>
            <person name="Clum A."/>
            <person name="Culley D."/>
            <person name="Crous P.W."/>
            <person name="Fauchery L."/>
            <person name="Girlanda M."/>
            <person name="Hayes R.D."/>
            <person name="Keri Z."/>
            <person name="LaButti K."/>
            <person name="Lipzen A."/>
            <person name="Lombard V."/>
            <person name="Magnuson J."/>
            <person name="Maillard F."/>
            <person name="Murat C."/>
            <person name="Nolan M."/>
            <person name="Ohm R.A."/>
            <person name="Pangilinan J."/>
            <person name="Pereira M.F."/>
            <person name="Perotto S."/>
            <person name="Peter M."/>
            <person name="Pfister S."/>
            <person name="Riley R."/>
            <person name="Sitrit Y."/>
            <person name="Stielow J.B."/>
            <person name="Szollosi G."/>
            <person name="Zifcakova L."/>
            <person name="Stursova M."/>
            <person name="Spatafora J.W."/>
            <person name="Tedersoo L."/>
            <person name="Vaario L.M."/>
            <person name="Yamada A."/>
            <person name="Yan M."/>
            <person name="Wang P."/>
            <person name="Xu J."/>
            <person name="Bruns T."/>
            <person name="Baldrian P."/>
            <person name="Vilgalys R."/>
            <person name="Dunand C."/>
            <person name="Henrissat B."/>
            <person name="Grigoriev I.V."/>
            <person name="Hibbett D."/>
            <person name="Nagy L.G."/>
            <person name="Martin F.M."/>
        </authorList>
    </citation>
    <scope>NUCLEOTIDE SEQUENCE</scope>
    <source>
        <strain evidence="2">UH-Tt-Lm1</strain>
    </source>
</reference>
<gene>
    <name evidence="2" type="ORF">BJ322DRAFT_1208317</name>
</gene>
<dbReference type="Proteomes" id="UP000736335">
    <property type="component" value="Unassembled WGS sequence"/>
</dbReference>
<dbReference type="AlphaFoldDB" id="A0A9P6HP09"/>
<dbReference type="EMBL" id="WIUZ02000002">
    <property type="protein sequence ID" value="KAF9791082.1"/>
    <property type="molecule type" value="Genomic_DNA"/>
</dbReference>
<feature type="transmembrane region" description="Helical" evidence="1">
    <location>
        <begin position="46"/>
        <end position="64"/>
    </location>
</feature>
<evidence type="ECO:0000313" key="3">
    <source>
        <dbReference type="Proteomes" id="UP000736335"/>
    </source>
</evidence>
<proteinExistence type="predicted"/>
<reference evidence="2" key="2">
    <citation type="submission" date="2020-11" db="EMBL/GenBank/DDBJ databases">
        <authorList>
            <consortium name="DOE Joint Genome Institute"/>
            <person name="Kuo A."/>
            <person name="Miyauchi S."/>
            <person name="Kiss E."/>
            <person name="Drula E."/>
            <person name="Kohler A."/>
            <person name="Sanchez-Garcia M."/>
            <person name="Andreopoulos B."/>
            <person name="Barry K.W."/>
            <person name="Bonito G."/>
            <person name="Buee M."/>
            <person name="Carver A."/>
            <person name="Chen C."/>
            <person name="Cichocki N."/>
            <person name="Clum A."/>
            <person name="Culley D."/>
            <person name="Crous P.W."/>
            <person name="Fauchery L."/>
            <person name="Girlanda M."/>
            <person name="Hayes R."/>
            <person name="Keri Z."/>
            <person name="Labutti K."/>
            <person name="Lipzen A."/>
            <person name="Lombard V."/>
            <person name="Magnuson J."/>
            <person name="Maillard F."/>
            <person name="Morin E."/>
            <person name="Murat C."/>
            <person name="Nolan M."/>
            <person name="Ohm R."/>
            <person name="Pangilinan J."/>
            <person name="Pereira M."/>
            <person name="Perotto S."/>
            <person name="Peter M."/>
            <person name="Riley R."/>
            <person name="Sitrit Y."/>
            <person name="Stielow B."/>
            <person name="Szollosi G."/>
            <person name="Zifcakova L."/>
            <person name="Stursova M."/>
            <person name="Spatafora J.W."/>
            <person name="Tedersoo L."/>
            <person name="Vaario L.-M."/>
            <person name="Yamada A."/>
            <person name="Yan M."/>
            <person name="Wang P."/>
            <person name="Xu J."/>
            <person name="Bruns T."/>
            <person name="Baldrian P."/>
            <person name="Vilgalys R."/>
            <person name="Henrissat B."/>
            <person name="Grigoriev I.V."/>
            <person name="Hibbett D."/>
            <person name="Nagy L.G."/>
            <person name="Martin F.M."/>
        </authorList>
    </citation>
    <scope>NUCLEOTIDE SEQUENCE</scope>
    <source>
        <strain evidence="2">UH-Tt-Lm1</strain>
    </source>
</reference>
<comment type="caution">
    <text evidence="2">The sequence shown here is derived from an EMBL/GenBank/DDBJ whole genome shotgun (WGS) entry which is preliminary data.</text>
</comment>
<keyword evidence="1" id="KW-0812">Transmembrane</keyword>